<keyword evidence="2" id="KW-0285">Flavoprotein</keyword>
<evidence type="ECO:0000313" key="7">
    <source>
        <dbReference type="Proteomes" id="UP001409585"/>
    </source>
</evidence>
<evidence type="ECO:0000256" key="2">
    <source>
        <dbReference type="ARBA" id="ARBA00022630"/>
    </source>
</evidence>
<keyword evidence="4" id="KW-0560">Oxidoreductase</keyword>
<dbReference type="RefSeq" id="WP_345416815.1">
    <property type="nucleotide sequence ID" value="NZ_AP031496.1"/>
</dbReference>
<accession>A0AAV3TZ75</accession>
<feature type="domain" description="FAD-dependent oxidoreductase 2 FAD-binding" evidence="5">
    <location>
        <begin position="9"/>
        <end position="567"/>
    </location>
</feature>
<dbReference type="AlphaFoldDB" id="A0AAV3TZ75"/>
<reference evidence="7" key="1">
    <citation type="journal article" date="2019" name="Int. J. Syst. Evol. Microbiol.">
        <title>The Global Catalogue of Microorganisms (GCM) 10K type strain sequencing project: providing services to taxonomists for standard genome sequencing and annotation.</title>
        <authorList>
            <consortium name="The Broad Institute Genomics Platform"/>
            <consortium name="The Broad Institute Genome Sequencing Center for Infectious Disease"/>
            <person name="Wu L."/>
            <person name="Ma J."/>
        </authorList>
    </citation>
    <scope>NUCLEOTIDE SEQUENCE [LARGE SCALE GENOMIC DNA]</scope>
    <source>
        <strain evidence="7">JCM 19134</strain>
    </source>
</reference>
<organism evidence="6 7">
    <name type="scientific">Halioxenophilus aromaticivorans</name>
    <dbReference type="NCBI Taxonomy" id="1306992"/>
    <lineage>
        <taxon>Bacteria</taxon>
        <taxon>Pseudomonadati</taxon>
        <taxon>Pseudomonadota</taxon>
        <taxon>Gammaproteobacteria</taxon>
        <taxon>Alteromonadales</taxon>
        <taxon>Alteromonadaceae</taxon>
        <taxon>Halioxenophilus</taxon>
    </lineage>
</organism>
<sequence>MNSFDESVDFLVVGSGGGSMCAALVLRDVGKSVAILEKAPVVGGTTARSGGAMWIPNNRLMKLAGIEDSTEKAVTYLDNLIGDNPEYPAANSARRLKYISEAPRMIDFITAQGVKLARTDFWPDYYDTLPGGSRGSRSVFSEIFDLNELGPWANKIGFGFIPQPVNLCDFLPIPYALKQKIGTRLTIMLGAMNLGEMMKLPHFKRSWAGFSMMLRVGCKWLYGKLTGKRYVAAGVGLQGQMLKACLAANVDIRVNCAVDELIEEGGKVVGVVTNKDGKPWRIKANLGVLINAGGFAHNQAMRDKYIPGSQAAWSSAVATDTGEMLQTMMDMGAAVGHMQERVGNQTSPMPGFDQMPIKPAMQAVTAKPHCILVDQTGVRYQAEGGSYSAYCKGMLSRNSEAPSLPSWAIFDQRLLDKYMFGGCMPGQAVHKVEGWKAAGYMKQASSIEALAQQIEMDPAVLKATVERFNGFVARGVDEDFHRGESYYDTWLGDPYKDGNPSLGDIAQEPFYAAPVLPGDMGTYGGVITDTHARVLREDGTVMEGLYATGVSTAGVMGPAYPGGGSSVGPSFTFGYIAARHAVGLE</sequence>
<keyword evidence="7" id="KW-1185">Reference proteome</keyword>
<proteinExistence type="predicted"/>
<dbReference type="InterPro" id="IPR036188">
    <property type="entry name" value="FAD/NAD-bd_sf"/>
</dbReference>
<dbReference type="SUPFAM" id="SSF51905">
    <property type="entry name" value="FAD/NAD(P)-binding domain"/>
    <property type="match status" value="1"/>
</dbReference>
<dbReference type="Gene3D" id="3.50.50.60">
    <property type="entry name" value="FAD/NAD(P)-binding domain"/>
    <property type="match status" value="3"/>
</dbReference>
<evidence type="ECO:0000259" key="5">
    <source>
        <dbReference type="Pfam" id="PF00890"/>
    </source>
</evidence>
<dbReference type="SUPFAM" id="SSF56425">
    <property type="entry name" value="Succinate dehydrogenase/fumarate reductase flavoprotein, catalytic domain"/>
    <property type="match status" value="1"/>
</dbReference>
<evidence type="ECO:0000256" key="4">
    <source>
        <dbReference type="ARBA" id="ARBA00023002"/>
    </source>
</evidence>
<comment type="cofactor">
    <cofactor evidence="1">
        <name>FAD</name>
        <dbReference type="ChEBI" id="CHEBI:57692"/>
    </cofactor>
</comment>
<dbReference type="InterPro" id="IPR003953">
    <property type="entry name" value="FAD-dep_OxRdtase_2_FAD-bd"/>
</dbReference>
<dbReference type="InterPro" id="IPR050315">
    <property type="entry name" value="FAD-oxidoreductase_2"/>
</dbReference>
<evidence type="ECO:0000256" key="3">
    <source>
        <dbReference type="ARBA" id="ARBA00022827"/>
    </source>
</evidence>
<dbReference type="InterPro" id="IPR027477">
    <property type="entry name" value="Succ_DH/fumarate_Rdtase_cat_sf"/>
</dbReference>
<dbReference type="Pfam" id="PF00890">
    <property type="entry name" value="FAD_binding_2"/>
    <property type="match status" value="1"/>
</dbReference>
<name>A0AAV3TZ75_9ALTE</name>
<protein>
    <submittedName>
        <fullName evidence="6">3-oxosteroid 1-dehydrogenase</fullName>
    </submittedName>
</protein>
<evidence type="ECO:0000256" key="1">
    <source>
        <dbReference type="ARBA" id="ARBA00001974"/>
    </source>
</evidence>
<keyword evidence="3" id="KW-0274">FAD</keyword>
<dbReference type="GO" id="GO:0008202">
    <property type="term" value="P:steroid metabolic process"/>
    <property type="evidence" value="ECO:0007669"/>
    <property type="project" value="UniProtKB-ARBA"/>
</dbReference>
<evidence type="ECO:0000313" key="6">
    <source>
        <dbReference type="EMBL" id="GAA4932267.1"/>
    </source>
</evidence>
<comment type="caution">
    <text evidence="6">The sequence shown here is derived from an EMBL/GenBank/DDBJ whole genome shotgun (WGS) entry which is preliminary data.</text>
</comment>
<dbReference type="Gene3D" id="3.90.700.10">
    <property type="entry name" value="Succinate dehydrogenase/fumarate reductase flavoprotein, catalytic domain"/>
    <property type="match status" value="1"/>
</dbReference>
<dbReference type="EMBL" id="BAABLX010000004">
    <property type="protein sequence ID" value="GAA4932267.1"/>
    <property type="molecule type" value="Genomic_DNA"/>
</dbReference>
<gene>
    <name evidence="6" type="primary">kstD</name>
    <name evidence="6" type="ORF">GCM10025791_05940</name>
</gene>
<dbReference type="GO" id="GO:0016491">
    <property type="term" value="F:oxidoreductase activity"/>
    <property type="evidence" value="ECO:0007669"/>
    <property type="project" value="UniProtKB-KW"/>
</dbReference>
<dbReference type="PANTHER" id="PTHR43400">
    <property type="entry name" value="FUMARATE REDUCTASE"/>
    <property type="match status" value="1"/>
</dbReference>
<dbReference type="Proteomes" id="UP001409585">
    <property type="component" value="Unassembled WGS sequence"/>
</dbReference>
<dbReference type="PANTHER" id="PTHR43400:SF10">
    <property type="entry name" value="3-OXOSTEROID 1-DEHYDROGENASE"/>
    <property type="match status" value="1"/>
</dbReference>